<dbReference type="InterPro" id="IPR002755">
    <property type="entry name" value="DNA_primase_S"/>
</dbReference>
<evidence type="ECO:0000313" key="5">
    <source>
        <dbReference type="Proteomes" id="UP001281761"/>
    </source>
</evidence>
<keyword evidence="2" id="KW-0804">Transcription</keyword>
<dbReference type="Pfam" id="PF01896">
    <property type="entry name" value="DNA_primase_S"/>
    <property type="match status" value="2"/>
</dbReference>
<protein>
    <recommendedName>
        <fullName evidence="2">DNA primase</fullName>
        <ecNumber evidence="2">2.7.7.-</ecNumber>
    </recommendedName>
</protein>
<comment type="similarity">
    <text evidence="1 2">Belongs to the eukaryotic-type primase small subunit family.</text>
</comment>
<accession>A0ABQ9WV12</accession>
<keyword evidence="2" id="KW-0235">DNA replication</keyword>
<evidence type="ECO:0000256" key="3">
    <source>
        <dbReference type="SAM" id="MobiDB-lite"/>
    </source>
</evidence>
<dbReference type="Gene3D" id="3.90.920.10">
    <property type="entry name" value="DNA primase, PRIM domain"/>
    <property type="match status" value="2"/>
</dbReference>
<keyword evidence="5" id="KW-1185">Reference proteome</keyword>
<evidence type="ECO:0000313" key="4">
    <source>
        <dbReference type="EMBL" id="KAK2941875.1"/>
    </source>
</evidence>
<keyword evidence="2" id="KW-0240">DNA-directed RNA polymerase</keyword>
<evidence type="ECO:0000256" key="1">
    <source>
        <dbReference type="ARBA" id="ARBA00009762"/>
    </source>
</evidence>
<dbReference type="SUPFAM" id="SSF56747">
    <property type="entry name" value="Prim-pol domain"/>
    <property type="match status" value="1"/>
</dbReference>
<feature type="compositionally biased region" description="Polar residues" evidence="3">
    <location>
        <begin position="302"/>
        <end position="311"/>
    </location>
</feature>
<reference evidence="4 5" key="1">
    <citation type="journal article" date="2022" name="bioRxiv">
        <title>Genomics of Preaxostyla Flagellates Illuminates Evolutionary Transitions and the Path Towards Mitochondrial Loss.</title>
        <authorList>
            <person name="Novak L.V.F."/>
            <person name="Treitli S.C."/>
            <person name="Pyrih J."/>
            <person name="Halakuc P."/>
            <person name="Pipaliya S.V."/>
            <person name="Vacek V."/>
            <person name="Brzon O."/>
            <person name="Soukal P."/>
            <person name="Eme L."/>
            <person name="Dacks J.B."/>
            <person name="Karnkowska A."/>
            <person name="Elias M."/>
            <person name="Hampl V."/>
        </authorList>
    </citation>
    <scope>NUCLEOTIDE SEQUENCE [LARGE SCALE GENOMIC DNA]</scope>
    <source>
        <strain evidence="4">NAU3</strain>
        <tissue evidence="4">Gut</tissue>
    </source>
</reference>
<dbReference type="Proteomes" id="UP001281761">
    <property type="component" value="Unassembled WGS sequence"/>
</dbReference>
<feature type="region of interest" description="Disordered" evidence="3">
    <location>
        <begin position="262"/>
        <end position="316"/>
    </location>
</feature>
<comment type="caution">
    <text evidence="4">The sequence shown here is derived from an EMBL/GenBank/DDBJ whole genome shotgun (WGS) entry which is preliminary data.</text>
</comment>
<name>A0ABQ9WV12_9EUKA</name>
<dbReference type="EMBL" id="JARBJD010000454">
    <property type="protein sequence ID" value="KAK2941875.1"/>
    <property type="molecule type" value="Genomic_DNA"/>
</dbReference>
<dbReference type="PANTHER" id="PTHR10536">
    <property type="entry name" value="DNA PRIMASE SMALL SUBUNIT"/>
    <property type="match status" value="1"/>
</dbReference>
<keyword evidence="4" id="KW-0548">Nucleotidyltransferase</keyword>
<sequence>MDSESFIPNSVAKVYYDDFFPFDDFWSLFSNGQPNDICMTNREFSFRKQGYVNRYLSYDNVSQLRKDLLLHTPFRFELGAVYNARTADHIKLGKTFFDLEKELVFDIDLSDYNDVRTCCEGAQICEKCWPLMHIAHDIITDVLETDFGYKKIMWVTTMLNYFKGSKGNRDIQFELEKYKLFCCYPRLDENVSSDRKHLLKAVFSVHPSTGLICVPINKDAFKQFKPWRCRISVPPQQEEPIMSKEGPKLSAVERLKLARKKKEEAVAADQPNEAPKEGTKMLLDVEEDEDEREMQKEEEKPVNNSTKNVEQSEVIDLEKEETVNAILDQFNPNARKGSMKQPSK</sequence>
<keyword evidence="2 4" id="KW-0808">Transferase</keyword>
<dbReference type="GO" id="GO:0016779">
    <property type="term" value="F:nucleotidyltransferase activity"/>
    <property type="evidence" value="ECO:0007669"/>
    <property type="project" value="UniProtKB-KW"/>
</dbReference>
<gene>
    <name evidence="4" type="ORF">BLNAU_23215</name>
</gene>
<keyword evidence="2" id="KW-0639">Primosome</keyword>
<evidence type="ECO:0000256" key="2">
    <source>
        <dbReference type="RuleBase" id="RU003514"/>
    </source>
</evidence>
<proteinExistence type="inferred from homology"/>
<organism evidence="4 5">
    <name type="scientific">Blattamonas nauphoetae</name>
    <dbReference type="NCBI Taxonomy" id="2049346"/>
    <lineage>
        <taxon>Eukaryota</taxon>
        <taxon>Metamonada</taxon>
        <taxon>Preaxostyla</taxon>
        <taxon>Oxymonadida</taxon>
        <taxon>Blattamonas</taxon>
    </lineage>
</organism>
<dbReference type="EC" id="2.7.7.-" evidence="2"/>